<reference evidence="3 4" key="1">
    <citation type="submission" date="2018-01" db="EMBL/GenBank/DDBJ databases">
        <title>Draft genome sequences of Chryseobacterium lactis NCTC11390, Chryseobacterium oncorhynchi 701B-08, and Chryseobacterium viscerum 687B-08.</title>
        <authorList>
            <person name="Jeong J.-J."/>
            <person name="Lee Y.J."/>
            <person name="Park B."/>
            <person name="Choi I.-G."/>
            <person name="Kim K.D."/>
        </authorList>
    </citation>
    <scope>NUCLEOTIDE SEQUENCE [LARGE SCALE GENOMIC DNA]</scope>
    <source>
        <strain evidence="3 4">NCTC11390</strain>
    </source>
</reference>
<name>A0A3G6RIY7_CHRLC</name>
<dbReference type="Proteomes" id="UP000236262">
    <property type="component" value="Unassembled WGS sequence"/>
</dbReference>
<dbReference type="AlphaFoldDB" id="A0A3G6RIY7"/>
<organism evidence="3 4">
    <name type="scientific">Chryseobacterium lactis</name>
    <dbReference type="NCBI Taxonomy" id="1241981"/>
    <lineage>
        <taxon>Bacteria</taxon>
        <taxon>Pseudomonadati</taxon>
        <taxon>Bacteroidota</taxon>
        <taxon>Flavobacteriia</taxon>
        <taxon>Flavobacteriales</taxon>
        <taxon>Weeksellaceae</taxon>
        <taxon>Chryseobacterium group</taxon>
        <taxon>Chryseobacterium</taxon>
    </lineage>
</organism>
<feature type="region of interest" description="Disordered" evidence="1">
    <location>
        <begin position="31"/>
        <end position="66"/>
    </location>
</feature>
<dbReference type="Proteomes" id="UP000279972">
    <property type="component" value="Chromosome"/>
</dbReference>
<evidence type="ECO:0000256" key="1">
    <source>
        <dbReference type="SAM" id="MobiDB-lite"/>
    </source>
</evidence>
<feature type="compositionally biased region" description="Low complexity" evidence="1">
    <location>
        <begin position="52"/>
        <end position="61"/>
    </location>
</feature>
<evidence type="ECO:0000313" key="4">
    <source>
        <dbReference type="Proteomes" id="UP000236262"/>
    </source>
</evidence>
<gene>
    <name evidence="3" type="ORF">C1637_07895</name>
    <name evidence="2" type="ORF">EG342_11800</name>
</gene>
<accession>A0A3G6RIY7</accession>
<protein>
    <submittedName>
        <fullName evidence="3">Uncharacterized protein</fullName>
    </submittedName>
</protein>
<proteinExistence type="predicted"/>
<evidence type="ECO:0000313" key="2">
    <source>
        <dbReference type="EMBL" id="AZA82536.1"/>
    </source>
</evidence>
<dbReference type="EMBL" id="CP033924">
    <property type="protein sequence ID" value="AZA82536.1"/>
    <property type="molecule type" value="Genomic_DNA"/>
</dbReference>
<dbReference type="PROSITE" id="PS51257">
    <property type="entry name" value="PROKAR_LIPOPROTEIN"/>
    <property type="match status" value="1"/>
</dbReference>
<sequence>MKKVIAGALALSLCATVVSCKKETKIETSATTDSLNTKMPTDSVATPKKDSTSTTAPTATTGKDNIITKNAGKYPHDIKLFEDKSLTDRLKKMVGKDYDEMVKSFNVESPIVSEDGIYKIHGCKQHDCPGYATSIYYDSKNDNLNVSIDKNGKITDFAEKGKINVSESLKAK</sequence>
<evidence type="ECO:0000313" key="5">
    <source>
        <dbReference type="Proteomes" id="UP000279972"/>
    </source>
</evidence>
<keyword evidence="5" id="KW-1185">Reference proteome</keyword>
<reference evidence="2 5" key="2">
    <citation type="submission" date="2018-11" db="EMBL/GenBank/DDBJ databases">
        <title>Proposal to divide the Flavobacteriaceae and reorganize its genera based on Amino Acid Identity values calculated from whole genome sequences.</title>
        <authorList>
            <person name="Nicholson A.C."/>
            <person name="Gulvik C.A."/>
            <person name="Whitney A.M."/>
            <person name="Humrighouse B.W."/>
            <person name="Bell M."/>
            <person name="Holmes B."/>
            <person name="Steigerwalt A.G."/>
            <person name="Villarma A."/>
            <person name="Sheth M."/>
            <person name="Batra D."/>
            <person name="Pryor J."/>
            <person name="Bernardet J.-F."/>
            <person name="Hugo C."/>
            <person name="Kampfer P."/>
            <person name="Newman J."/>
            <person name="McQuiston J.R."/>
        </authorList>
    </citation>
    <scope>NUCLEOTIDE SEQUENCE [LARGE SCALE GENOMIC DNA]</scope>
    <source>
        <strain evidence="2 5">KC_1864</strain>
    </source>
</reference>
<evidence type="ECO:0000313" key="3">
    <source>
        <dbReference type="EMBL" id="PNW13788.1"/>
    </source>
</evidence>
<dbReference type="OrthoDB" id="1347844at2"/>
<feature type="compositionally biased region" description="Polar residues" evidence="1">
    <location>
        <begin position="31"/>
        <end position="44"/>
    </location>
</feature>
<dbReference type="EMBL" id="PPEH01000003">
    <property type="protein sequence ID" value="PNW13788.1"/>
    <property type="molecule type" value="Genomic_DNA"/>
</dbReference>
<dbReference type="RefSeq" id="WP_103290619.1">
    <property type="nucleotide sequence ID" value="NZ_CP033924.1"/>
</dbReference>
<dbReference type="KEGG" id="clac:EG342_11800"/>